<evidence type="ECO:0000256" key="1">
    <source>
        <dbReference type="SAM" id="SignalP"/>
    </source>
</evidence>
<protein>
    <submittedName>
        <fullName evidence="3">PEPxxWA-CTERM sorting domain-containing protein</fullName>
    </submittedName>
</protein>
<dbReference type="NCBIfam" id="TIGR02595">
    <property type="entry name" value="PEP_CTERM"/>
    <property type="match status" value="1"/>
</dbReference>
<dbReference type="NCBIfam" id="NF035944">
    <property type="entry name" value="PEPxxWA-CTERM"/>
    <property type="match status" value="1"/>
</dbReference>
<feature type="signal peptide" evidence="1">
    <location>
        <begin position="1"/>
        <end position="25"/>
    </location>
</feature>
<organism evidence="3 4">
    <name type="scientific">Bradyrhizobium campsiandrae</name>
    <dbReference type="NCBI Taxonomy" id="1729892"/>
    <lineage>
        <taxon>Bacteria</taxon>
        <taxon>Pseudomonadati</taxon>
        <taxon>Pseudomonadota</taxon>
        <taxon>Alphaproteobacteria</taxon>
        <taxon>Hyphomicrobiales</taxon>
        <taxon>Nitrobacteraceae</taxon>
        <taxon>Bradyrhizobium</taxon>
    </lineage>
</organism>
<name>A0ABR7UHM5_9BRAD</name>
<feature type="chain" id="PRO_5045637110" evidence="1">
    <location>
        <begin position="26"/>
        <end position="236"/>
    </location>
</feature>
<dbReference type="EMBL" id="JAATTO010000057">
    <property type="protein sequence ID" value="MBC9982917.1"/>
    <property type="molecule type" value="Genomic_DNA"/>
</dbReference>
<evidence type="ECO:0000313" key="3">
    <source>
        <dbReference type="EMBL" id="MBC9982917.1"/>
    </source>
</evidence>
<proteinExistence type="predicted"/>
<evidence type="ECO:0000313" key="4">
    <source>
        <dbReference type="Proteomes" id="UP000639516"/>
    </source>
</evidence>
<sequence length="236" mass="24287">MRKVLDFIACGSLLILSASLTPANAAIVSPTLLTSGSTVSPLPNGGSSGDGIPETKLFDKTESFSFLDGLLAGTLRERVIRYSDAPSVLHPGLYFDYEIHLTAGSVAAFGINGYSGYQASVKECGISICGGSGANGVLATSASRSSNGNLITFDFANTLLAGQHSANLQIFSSSALYQDPLAFFTSGDGGIFSIDAVAPAPAVPEPSTWAMMLLGFCSLGLIAYRRKSAALSLIAA</sequence>
<dbReference type="Proteomes" id="UP000639516">
    <property type="component" value="Unassembled WGS sequence"/>
</dbReference>
<gene>
    <name evidence="3" type="ORF">HA482_32405</name>
</gene>
<reference evidence="3 4" key="1">
    <citation type="journal article" date="2020" name="Arch. Microbiol.">
        <title>Bradyrhizobium campsiandrae sp. nov., a nitrogen-fixing bacterial strain isolated from a native leguminous tree from the Amazon adapted to flooded conditions.</title>
        <authorList>
            <person name="Cabral Michel D."/>
            <person name="Martins da Costa E."/>
            <person name="Azarias Guimaraes A."/>
            <person name="Soares de Carvalho T."/>
            <person name="Santos de Castro Caputo P."/>
            <person name="Willems A."/>
            <person name="de Souza Moreira F.M."/>
        </authorList>
    </citation>
    <scope>NUCLEOTIDE SEQUENCE [LARGE SCALE GENOMIC DNA]</scope>
    <source>
        <strain evidence="4">INPA 384B</strain>
    </source>
</reference>
<dbReference type="RefSeq" id="WP_188101054.1">
    <property type="nucleotide sequence ID" value="NZ_JAANIH010000020.1"/>
</dbReference>
<keyword evidence="1" id="KW-0732">Signal</keyword>
<evidence type="ECO:0000259" key="2">
    <source>
        <dbReference type="Pfam" id="PF07589"/>
    </source>
</evidence>
<comment type="caution">
    <text evidence="3">The sequence shown here is derived from an EMBL/GenBank/DDBJ whole genome shotgun (WGS) entry which is preliminary data.</text>
</comment>
<feature type="domain" description="Ice-binding protein C-terminal" evidence="2">
    <location>
        <begin position="202"/>
        <end position="227"/>
    </location>
</feature>
<keyword evidence="4" id="KW-1185">Reference proteome</keyword>
<dbReference type="Pfam" id="PF07589">
    <property type="entry name" value="PEP-CTERM"/>
    <property type="match status" value="1"/>
</dbReference>
<dbReference type="InterPro" id="IPR013424">
    <property type="entry name" value="Ice-binding_C"/>
</dbReference>
<accession>A0ABR7UHM5</accession>